<proteinExistence type="predicted"/>
<evidence type="ECO:0000313" key="1">
    <source>
        <dbReference type="EMBL" id="SEO79479.1"/>
    </source>
</evidence>
<keyword evidence="2" id="KW-1185">Reference proteome</keyword>
<dbReference type="InterPro" id="IPR006311">
    <property type="entry name" value="TAT_signal"/>
</dbReference>
<dbReference type="AlphaFoldDB" id="A0A1H8SKF8"/>
<dbReference type="OrthoDB" id="385443at2157"/>
<accession>A0A1H8SKF8</accession>
<evidence type="ECO:0000313" key="2">
    <source>
        <dbReference type="Proteomes" id="UP000199126"/>
    </source>
</evidence>
<dbReference type="EMBL" id="FODV01000005">
    <property type="protein sequence ID" value="SEO79479.1"/>
    <property type="molecule type" value="Genomic_DNA"/>
</dbReference>
<dbReference type="RefSeq" id="WP_089824279.1">
    <property type="nucleotide sequence ID" value="NZ_FODV01000005.1"/>
</dbReference>
<organism evidence="1 2">
    <name type="scientific">Halogranum amylolyticum</name>
    <dbReference type="NCBI Taxonomy" id="660520"/>
    <lineage>
        <taxon>Archaea</taxon>
        <taxon>Methanobacteriati</taxon>
        <taxon>Methanobacteriota</taxon>
        <taxon>Stenosarchaea group</taxon>
        <taxon>Halobacteria</taxon>
        <taxon>Halobacteriales</taxon>
        <taxon>Haloferacaceae</taxon>
    </lineage>
</organism>
<protein>
    <submittedName>
        <fullName evidence="1">Uncharacterized protein</fullName>
    </submittedName>
</protein>
<name>A0A1H8SKF8_9EURY</name>
<gene>
    <name evidence="1" type="ORF">SAMN04487948_105182</name>
</gene>
<sequence length="155" mass="16997">MPSTDRPSARRALLVVTLAVTLGALAAPAVVSAEETYTLSYVGVDYEANAIHDEAYFWSTLGDEERATLTSARRAGTATLAERPWFLDGDGESDGDGGDVRFSVVRDERVYQYSLDHTTSPWWFDYRTETALAGLTLAAGTVGWSVVRRVDALWE</sequence>
<reference evidence="2" key="1">
    <citation type="submission" date="2016-10" db="EMBL/GenBank/DDBJ databases">
        <authorList>
            <person name="Varghese N."/>
            <person name="Submissions S."/>
        </authorList>
    </citation>
    <scope>NUCLEOTIDE SEQUENCE [LARGE SCALE GENOMIC DNA]</scope>
    <source>
        <strain evidence="2">CGMCC 1.10121</strain>
    </source>
</reference>
<dbReference type="Proteomes" id="UP000199126">
    <property type="component" value="Unassembled WGS sequence"/>
</dbReference>
<dbReference type="PROSITE" id="PS51318">
    <property type="entry name" value="TAT"/>
    <property type="match status" value="1"/>
</dbReference>